<dbReference type="InterPro" id="IPR036188">
    <property type="entry name" value="FAD/NAD-bd_sf"/>
</dbReference>
<evidence type="ECO:0000256" key="1">
    <source>
        <dbReference type="ARBA" id="ARBA00022630"/>
    </source>
</evidence>
<evidence type="ECO:0000259" key="5">
    <source>
        <dbReference type="Pfam" id="PF01494"/>
    </source>
</evidence>
<dbReference type="Pfam" id="PF01494">
    <property type="entry name" value="FAD_binding_3"/>
    <property type="match status" value="1"/>
</dbReference>
<proteinExistence type="predicted"/>
<dbReference type="PANTHER" id="PTHR46972:SF1">
    <property type="entry name" value="FAD DEPENDENT OXIDOREDUCTASE DOMAIN-CONTAINING PROTEIN"/>
    <property type="match status" value="1"/>
</dbReference>
<protein>
    <recommendedName>
        <fullName evidence="5">FAD-binding domain-containing protein</fullName>
    </recommendedName>
</protein>
<dbReference type="OMA" id="AVHGYYF"/>
<evidence type="ECO:0000313" key="7">
    <source>
        <dbReference type="Proteomes" id="UP000030641"/>
    </source>
</evidence>
<dbReference type="EMBL" id="KL584768">
    <property type="protein sequence ID" value="KEQ92912.1"/>
    <property type="molecule type" value="Genomic_DNA"/>
</dbReference>
<keyword evidence="7" id="KW-1185">Reference proteome</keyword>
<keyword evidence="2" id="KW-0274">FAD</keyword>
<keyword evidence="1" id="KW-0285">Flavoprotein</keyword>
<evidence type="ECO:0000313" key="6">
    <source>
        <dbReference type="EMBL" id="KEQ92912.1"/>
    </source>
</evidence>
<evidence type="ECO:0000256" key="2">
    <source>
        <dbReference type="ARBA" id="ARBA00022827"/>
    </source>
</evidence>
<dbReference type="GO" id="GO:0071949">
    <property type="term" value="F:FAD binding"/>
    <property type="evidence" value="ECO:0007669"/>
    <property type="project" value="InterPro"/>
</dbReference>
<dbReference type="AlphaFoldDB" id="A0A074YFN6"/>
<gene>
    <name evidence="6" type="ORF">AUEXF2481DRAFT_42609</name>
</gene>
<dbReference type="Gene3D" id="3.50.50.60">
    <property type="entry name" value="FAD/NAD(P)-binding domain"/>
    <property type="match status" value="1"/>
</dbReference>
<dbReference type="HOGENOM" id="CLU_009665_4_0_1"/>
<dbReference type="Proteomes" id="UP000030641">
    <property type="component" value="Unassembled WGS sequence"/>
</dbReference>
<evidence type="ECO:0000256" key="4">
    <source>
        <dbReference type="ARBA" id="ARBA00023033"/>
    </source>
</evidence>
<organism evidence="6 7">
    <name type="scientific">Aureobasidium subglaciale (strain EXF-2481)</name>
    <name type="common">Aureobasidium pullulans var. subglaciale</name>
    <dbReference type="NCBI Taxonomy" id="1043005"/>
    <lineage>
        <taxon>Eukaryota</taxon>
        <taxon>Fungi</taxon>
        <taxon>Dikarya</taxon>
        <taxon>Ascomycota</taxon>
        <taxon>Pezizomycotina</taxon>
        <taxon>Dothideomycetes</taxon>
        <taxon>Dothideomycetidae</taxon>
        <taxon>Dothideales</taxon>
        <taxon>Saccotheciaceae</taxon>
        <taxon>Aureobasidium</taxon>
    </lineage>
</organism>
<dbReference type="PRINTS" id="PR00420">
    <property type="entry name" value="RNGMNOXGNASE"/>
</dbReference>
<dbReference type="PANTHER" id="PTHR46972">
    <property type="entry name" value="MONOOXYGENASE ASQM-RELATED"/>
    <property type="match status" value="1"/>
</dbReference>
<dbReference type="OrthoDB" id="655030at2759"/>
<accession>A0A074YFN6</accession>
<dbReference type="SUPFAM" id="SSF51905">
    <property type="entry name" value="FAD/NAD(P)-binding domain"/>
    <property type="match status" value="1"/>
</dbReference>
<reference evidence="6 7" key="1">
    <citation type="journal article" date="2014" name="BMC Genomics">
        <title>Genome sequencing of four Aureobasidium pullulans varieties: biotechnological potential, stress tolerance, and description of new species.</title>
        <authorList>
            <person name="Gostin Ar C."/>
            <person name="Ohm R.A."/>
            <person name="Kogej T."/>
            <person name="Sonjak S."/>
            <person name="Turk M."/>
            <person name="Zajc J."/>
            <person name="Zalar P."/>
            <person name="Grube M."/>
            <person name="Sun H."/>
            <person name="Han J."/>
            <person name="Sharma A."/>
            <person name="Chiniquy J."/>
            <person name="Ngan C.Y."/>
            <person name="Lipzen A."/>
            <person name="Barry K."/>
            <person name="Grigoriev I.V."/>
            <person name="Gunde-Cimerman N."/>
        </authorList>
    </citation>
    <scope>NUCLEOTIDE SEQUENCE [LARGE SCALE GENOMIC DNA]</scope>
    <source>
        <strain evidence="6 7">EXF-2481</strain>
    </source>
</reference>
<evidence type="ECO:0000256" key="3">
    <source>
        <dbReference type="ARBA" id="ARBA00023002"/>
    </source>
</evidence>
<dbReference type="InParanoid" id="A0A074YFN6"/>
<feature type="domain" description="FAD-binding" evidence="5">
    <location>
        <begin position="54"/>
        <end position="405"/>
    </location>
</feature>
<name>A0A074YFN6_AURSE</name>
<dbReference type="InterPro" id="IPR002938">
    <property type="entry name" value="FAD-bd"/>
</dbReference>
<dbReference type="STRING" id="1043005.A0A074YFN6"/>
<dbReference type="GeneID" id="25367178"/>
<keyword evidence="4" id="KW-0503">Monooxygenase</keyword>
<keyword evidence="3" id="KW-0560">Oxidoreductase</keyword>
<sequence>MRGKSQSLACVQKQVKYMFLQIGSLAAILFCCTRKSRASLPVMGFPPLSSPPSIAIVGGGPAGLTLMRILDVHLRDIDPLRNPKVTIFERDANQHSQTDQIGTLDLHTYTGLAAMKAAELFEEFQKHARYDGEELVIADKNGTELVHMHAGKGTTPGVEATRPEIDRATLMDILLASVGTHRIIWGKKLTSVTEDKKLCFADGSIFGPYDLIVGADGTWGKVRPILTSVRPRYSGICGFESLIVDPDIKHPAIAKLFGRGAYFAFSDGKAMMAHRLGSGNIKLNYWIKSNESFHSDVMKQSDGQDDVLRDTLHDLYTDWLPILRKCIDVSQRFKSRALYELPIGDRWDHRLGFTLMGDSAHLMTPFSGKGANAAMRDGLDLAGAVIESLTQDKSLDECIKSYEEQMFMKIEEVQSLTMMNKQGMFRDDAPVGFMVDMMDVIAKAKGKDLNKGVLAWIPVKKMARLVAWVIVTAGAWKRRFTVL</sequence>
<dbReference type="RefSeq" id="XP_013341366.1">
    <property type="nucleotide sequence ID" value="XM_013485912.1"/>
</dbReference>
<dbReference type="GO" id="GO:0004497">
    <property type="term" value="F:monooxygenase activity"/>
    <property type="evidence" value="ECO:0007669"/>
    <property type="project" value="UniProtKB-KW"/>
</dbReference>